<dbReference type="GO" id="GO:0016491">
    <property type="term" value="F:oxidoreductase activity"/>
    <property type="evidence" value="ECO:0007669"/>
    <property type="project" value="TreeGrafter"/>
</dbReference>
<evidence type="ECO:0000256" key="1">
    <source>
        <dbReference type="ARBA" id="ARBA00006484"/>
    </source>
</evidence>
<evidence type="ECO:0000313" key="2">
    <source>
        <dbReference type="EMBL" id="KAF2859156.1"/>
    </source>
</evidence>
<sequence>MSARVGSISDNRIGGWYSYRSSKAALNQITKTFDLHLKTVAGDRAVAVAMHPGTVKTGLSEGFWGNVAEDKLFEPEFAAEKLMNVINRLKVEQRGRCWDWKGEEILP</sequence>
<accession>A0A6A7BUZ3</accession>
<dbReference type="Proteomes" id="UP000799421">
    <property type="component" value="Unassembled WGS sequence"/>
</dbReference>
<reference evidence="2" key="1">
    <citation type="journal article" date="2020" name="Stud. Mycol.">
        <title>101 Dothideomycetes genomes: a test case for predicting lifestyles and emergence of pathogens.</title>
        <authorList>
            <person name="Haridas S."/>
            <person name="Albert R."/>
            <person name="Binder M."/>
            <person name="Bloem J."/>
            <person name="Labutti K."/>
            <person name="Salamov A."/>
            <person name="Andreopoulos B."/>
            <person name="Baker S."/>
            <person name="Barry K."/>
            <person name="Bills G."/>
            <person name="Bluhm B."/>
            <person name="Cannon C."/>
            <person name="Castanera R."/>
            <person name="Culley D."/>
            <person name="Daum C."/>
            <person name="Ezra D."/>
            <person name="Gonzalez J."/>
            <person name="Henrissat B."/>
            <person name="Kuo A."/>
            <person name="Liang C."/>
            <person name="Lipzen A."/>
            <person name="Lutzoni F."/>
            <person name="Magnuson J."/>
            <person name="Mondo S."/>
            <person name="Nolan M."/>
            <person name="Ohm R."/>
            <person name="Pangilinan J."/>
            <person name="Park H.-J."/>
            <person name="Ramirez L."/>
            <person name="Alfaro M."/>
            <person name="Sun H."/>
            <person name="Tritt A."/>
            <person name="Yoshinaga Y."/>
            <person name="Zwiers L.-H."/>
            <person name="Turgeon B."/>
            <person name="Goodwin S."/>
            <person name="Spatafora J."/>
            <person name="Crous P."/>
            <person name="Grigoriev I."/>
        </authorList>
    </citation>
    <scope>NUCLEOTIDE SEQUENCE</scope>
    <source>
        <strain evidence="2">CBS 480.64</strain>
    </source>
</reference>
<protein>
    <recommendedName>
        <fullName evidence="4">NAD(P)-binding protein</fullName>
    </recommendedName>
</protein>
<evidence type="ECO:0000313" key="3">
    <source>
        <dbReference type="Proteomes" id="UP000799421"/>
    </source>
</evidence>
<dbReference type="InterPro" id="IPR051468">
    <property type="entry name" value="Fungal_SecMetab_SDRs"/>
</dbReference>
<dbReference type="SUPFAM" id="SSF51735">
    <property type="entry name" value="NAD(P)-binding Rossmann-fold domains"/>
    <property type="match status" value="1"/>
</dbReference>
<dbReference type="PANTHER" id="PTHR43544:SF12">
    <property type="entry name" value="NAD(P)-BINDING ROSSMANN-FOLD SUPERFAMILY PROTEIN"/>
    <property type="match status" value="1"/>
</dbReference>
<dbReference type="OrthoDB" id="5296at2759"/>
<comment type="similarity">
    <text evidence="1">Belongs to the short-chain dehydrogenases/reductases (SDR) family.</text>
</comment>
<name>A0A6A7BUZ3_9PEZI</name>
<dbReference type="EMBL" id="MU005997">
    <property type="protein sequence ID" value="KAF2859156.1"/>
    <property type="molecule type" value="Genomic_DNA"/>
</dbReference>
<evidence type="ECO:0008006" key="4">
    <source>
        <dbReference type="Google" id="ProtNLM"/>
    </source>
</evidence>
<keyword evidence="3" id="KW-1185">Reference proteome</keyword>
<organism evidence="2 3">
    <name type="scientific">Piedraia hortae CBS 480.64</name>
    <dbReference type="NCBI Taxonomy" id="1314780"/>
    <lineage>
        <taxon>Eukaryota</taxon>
        <taxon>Fungi</taxon>
        <taxon>Dikarya</taxon>
        <taxon>Ascomycota</taxon>
        <taxon>Pezizomycotina</taxon>
        <taxon>Dothideomycetes</taxon>
        <taxon>Dothideomycetidae</taxon>
        <taxon>Capnodiales</taxon>
        <taxon>Piedraiaceae</taxon>
        <taxon>Piedraia</taxon>
    </lineage>
</organism>
<dbReference type="Gene3D" id="3.40.50.720">
    <property type="entry name" value="NAD(P)-binding Rossmann-like Domain"/>
    <property type="match status" value="1"/>
</dbReference>
<proteinExistence type="inferred from homology"/>
<gene>
    <name evidence="2" type="ORF">K470DRAFT_259171</name>
</gene>
<dbReference type="InterPro" id="IPR036291">
    <property type="entry name" value="NAD(P)-bd_dom_sf"/>
</dbReference>
<dbReference type="PANTHER" id="PTHR43544">
    <property type="entry name" value="SHORT-CHAIN DEHYDROGENASE/REDUCTASE"/>
    <property type="match status" value="1"/>
</dbReference>
<dbReference type="GO" id="GO:0005737">
    <property type="term" value="C:cytoplasm"/>
    <property type="evidence" value="ECO:0007669"/>
    <property type="project" value="TreeGrafter"/>
</dbReference>
<dbReference type="AlphaFoldDB" id="A0A6A7BUZ3"/>